<dbReference type="eggNOG" id="COG0599">
    <property type="taxonomic scope" value="Bacteria"/>
</dbReference>
<dbReference type="EMBL" id="AZDZ01000008">
    <property type="protein sequence ID" value="KRK80178.1"/>
    <property type="molecule type" value="Genomic_DNA"/>
</dbReference>
<comment type="caution">
    <text evidence="2">The sequence shown here is derived from an EMBL/GenBank/DDBJ whole genome shotgun (WGS) entry which is preliminary data.</text>
</comment>
<name>A0A0R1KJB8_9LACO</name>
<sequence>MSVYSEKLDHIHKNYGLLTEKSGEPGKDFLSMHVSALKDGALSHKEKELMCLCVAISIRCEGCILDHLSNAIDAGATKDEITETVNTSLVMSGGPAYVYGGTALEAMEELFDKKKADDK</sequence>
<evidence type="ECO:0000259" key="1">
    <source>
        <dbReference type="Pfam" id="PF02627"/>
    </source>
</evidence>
<accession>A0A0R1KJB8</accession>
<dbReference type="InterPro" id="IPR004675">
    <property type="entry name" value="AhpD_core"/>
</dbReference>
<dbReference type="Proteomes" id="UP000051248">
    <property type="component" value="Unassembled WGS sequence"/>
</dbReference>
<keyword evidence="3" id="KW-1185">Reference proteome</keyword>
<dbReference type="PANTHER" id="PTHR33930">
    <property type="entry name" value="ALKYL HYDROPEROXIDE REDUCTASE AHPD"/>
    <property type="match status" value="1"/>
</dbReference>
<evidence type="ECO:0000313" key="3">
    <source>
        <dbReference type="Proteomes" id="UP000051248"/>
    </source>
</evidence>
<dbReference type="PANTHER" id="PTHR33930:SF2">
    <property type="entry name" value="BLR3452 PROTEIN"/>
    <property type="match status" value="1"/>
</dbReference>
<dbReference type="PATRIC" id="fig|1423775.4.peg.59"/>
<reference evidence="2 3" key="1">
    <citation type="journal article" date="2015" name="Genome Announc.">
        <title>Expanding the biotechnology potential of lactobacilli through comparative genomics of 213 strains and associated genera.</title>
        <authorList>
            <person name="Sun Z."/>
            <person name="Harris H.M."/>
            <person name="McCann A."/>
            <person name="Guo C."/>
            <person name="Argimon S."/>
            <person name="Zhang W."/>
            <person name="Yang X."/>
            <person name="Jeffery I.B."/>
            <person name="Cooney J.C."/>
            <person name="Kagawa T.F."/>
            <person name="Liu W."/>
            <person name="Song Y."/>
            <person name="Salvetti E."/>
            <person name="Wrobel A."/>
            <person name="Rasinkangas P."/>
            <person name="Parkhill J."/>
            <person name="Rea M.C."/>
            <person name="O'Sullivan O."/>
            <person name="Ritari J."/>
            <person name="Douillard F.P."/>
            <person name="Paul Ross R."/>
            <person name="Yang R."/>
            <person name="Briner A.E."/>
            <person name="Felis G.E."/>
            <person name="de Vos W.M."/>
            <person name="Barrangou R."/>
            <person name="Klaenhammer T.R."/>
            <person name="Caufield P.W."/>
            <person name="Cui Y."/>
            <person name="Zhang H."/>
            <person name="O'Toole P.W."/>
        </authorList>
    </citation>
    <scope>NUCLEOTIDE SEQUENCE [LARGE SCALE GENOMIC DNA]</scope>
    <source>
        <strain evidence="2 3">DSM 19682</strain>
    </source>
</reference>
<dbReference type="AlphaFoldDB" id="A0A0R1KJB8"/>
<dbReference type="STRING" id="1423775.FD03_GL000059"/>
<dbReference type="InterPro" id="IPR029032">
    <property type="entry name" value="AhpD-like"/>
</dbReference>
<dbReference type="InterPro" id="IPR003779">
    <property type="entry name" value="CMD-like"/>
</dbReference>
<dbReference type="GO" id="GO:0051920">
    <property type="term" value="F:peroxiredoxin activity"/>
    <property type="evidence" value="ECO:0007669"/>
    <property type="project" value="InterPro"/>
</dbReference>
<feature type="domain" description="Carboxymuconolactone decarboxylase-like" evidence="1">
    <location>
        <begin position="35"/>
        <end position="99"/>
    </location>
</feature>
<dbReference type="NCBIfam" id="TIGR00778">
    <property type="entry name" value="ahpD_dom"/>
    <property type="match status" value="1"/>
</dbReference>
<dbReference type="Gene3D" id="1.20.1290.10">
    <property type="entry name" value="AhpD-like"/>
    <property type="match status" value="1"/>
</dbReference>
<dbReference type="RefSeq" id="WP_025025087.1">
    <property type="nucleotide sequence ID" value="NZ_AZDZ01000008.1"/>
</dbReference>
<dbReference type="Pfam" id="PF02627">
    <property type="entry name" value="CMD"/>
    <property type="match status" value="1"/>
</dbReference>
<evidence type="ECO:0000313" key="2">
    <source>
        <dbReference type="EMBL" id="KRK80178.1"/>
    </source>
</evidence>
<proteinExistence type="predicted"/>
<gene>
    <name evidence="2" type="ORF">FD03_GL000059</name>
</gene>
<organism evidence="2 3">
    <name type="scientific">Companilactobacillus nodensis DSM 19682 = JCM 14932 = NBRC 107160</name>
    <dbReference type="NCBI Taxonomy" id="1423775"/>
    <lineage>
        <taxon>Bacteria</taxon>
        <taxon>Bacillati</taxon>
        <taxon>Bacillota</taxon>
        <taxon>Bacilli</taxon>
        <taxon>Lactobacillales</taxon>
        <taxon>Lactobacillaceae</taxon>
        <taxon>Companilactobacillus</taxon>
    </lineage>
</organism>
<dbReference type="SUPFAM" id="SSF69118">
    <property type="entry name" value="AhpD-like"/>
    <property type="match status" value="1"/>
</dbReference>
<protein>
    <submittedName>
        <fullName evidence="2">4-carboxymuconolactone decarboxylase</fullName>
    </submittedName>
</protein>
<dbReference type="OrthoDB" id="9806086at2"/>